<dbReference type="STRING" id="593750.Metfor_2428"/>
<evidence type="ECO:0000313" key="2">
    <source>
        <dbReference type="Proteomes" id="UP000010824"/>
    </source>
</evidence>
<accession>L0HJD5</accession>
<dbReference type="Proteomes" id="UP000010824">
    <property type="component" value="Chromosome"/>
</dbReference>
<reference evidence="1 2" key="2">
    <citation type="journal article" date="2014" name="Genome Announc.">
        <title>Complete Genome Sequence of Methanoregula formicica SMSPT, a Mesophilic Hydrogenotrophic Methanogen Isolated from a Methanogenic Upflow Anaerobic Sludge Blanket Reactor.</title>
        <authorList>
            <person name="Yamamoto K."/>
            <person name="Tamaki H."/>
            <person name="Cadillo-Quiroz H."/>
            <person name="Imachi H."/>
            <person name="Kyrpides N."/>
            <person name="Woyke T."/>
            <person name="Goodwin L."/>
            <person name="Zinder S.H."/>
            <person name="Kamagata Y."/>
            <person name="Liu W.T."/>
        </authorList>
    </citation>
    <scope>NUCLEOTIDE SEQUENCE [LARGE SCALE GENOMIC DNA]</scope>
    <source>
        <strain evidence="2">DSM 22288 / NBRC 105244 / SMSP</strain>
    </source>
</reference>
<dbReference type="eggNOG" id="arCOG06861">
    <property type="taxonomic scope" value="Archaea"/>
</dbReference>
<organism evidence="1 2">
    <name type="scientific">Methanoregula formicica (strain DSM 22288 / NBRC 105244 / SMSP)</name>
    <dbReference type="NCBI Taxonomy" id="593750"/>
    <lineage>
        <taxon>Archaea</taxon>
        <taxon>Methanobacteriati</taxon>
        <taxon>Methanobacteriota</taxon>
        <taxon>Stenosarchaea group</taxon>
        <taxon>Methanomicrobia</taxon>
        <taxon>Methanomicrobiales</taxon>
        <taxon>Methanoregulaceae</taxon>
        <taxon>Methanoregula</taxon>
    </lineage>
</organism>
<sequence>MSYIEVEELSREPETLIRSCKIKVNGKSFTTPSRSVSVTKSTKTELDVAKPLITQNNTPLGEVYTRISLDDLSRIADDSKQGHERGEEFSKSISLRLEQLRDLGTIPYLVISVVDSNGNPYNQLPEKKILDLIFNLLWGTQNNAIIVPPLMGIFPEEKQYLDLINALHERQESSNGRKPLPIMPIIPSAYALVAPTLLKQYWDIGCRLFAFNCENKKYGAFGFVIEKAHTELDKFSKESKESYAIHALNSKLKTGKGDTSRINSILGSGFGFDSFSSNHIIPKFIPPSTDIKDFFVFNDGDYGFSSFSKVVDPDKVLNTNIFKKYDLGEFDNLSSSVKLKVCNSHNIEKSIREIQSYPKFIESEKLVTYLSNKEKIKGEILEIKNIAGHIKNPEMANEKASKKKKWFKK</sequence>
<keyword evidence="2" id="KW-1185">Reference proteome</keyword>
<dbReference type="EMBL" id="CP003167">
    <property type="protein sequence ID" value="AGB03428.1"/>
    <property type="molecule type" value="Genomic_DNA"/>
</dbReference>
<name>L0HJD5_METFS</name>
<gene>
    <name evidence="1" type="ordered locus">Metfor_2428</name>
</gene>
<dbReference type="GeneID" id="14309820"/>
<dbReference type="AlphaFoldDB" id="L0HJD5"/>
<dbReference type="KEGG" id="mfo:Metfor_2428"/>
<proteinExistence type="predicted"/>
<evidence type="ECO:0000313" key="1">
    <source>
        <dbReference type="EMBL" id="AGB03428.1"/>
    </source>
</evidence>
<dbReference type="HOGENOM" id="CLU_671955_0_0_2"/>
<reference evidence="2" key="1">
    <citation type="submission" date="2011-12" db="EMBL/GenBank/DDBJ databases">
        <title>Complete sequence of Methanoregula formicicum SMSP.</title>
        <authorList>
            <person name="Lucas S."/>
            <person name="Han J."/>
            <person name="Lapidus A."/>
            <person name="Cheng J.-F."/>
            <person name="Goodwin L."/>
            <person name="Pitluck S."/>
            <person name="Peters L."/>
            <person name="Ovchinnikova G."/>
            <person name="Teshima H."/>
            <person name="Detter J.C."/>
            <person name="Han C."/>
            <person name="Tapia R."/>
            <person name="Land M."/>
            <person name="Hauser L."/>
            <person name="Kyrpides N."/>
            <person name="Ivanova N."/>
            <person name="Pagani I."/>
            <person name="Imachi H."/>
            <person name="Tamaki H."/>
            <person name="Sekiguchi Y."/>
            <person name="Kamagata Y."/>
            <person name="Cadillo-Quiroz H."/>
            <person name="Zinder S."/>
            <person name="Liu W.-T."/>
            <person name="Woyke T."/>
        </authorList>
    </citation>
    <scope>NUCLEOTIDE SEQUENCE [LARGE SCALE GENOMIC DNA]</scope>
    <source>
        <strain evidence="2">DSM 22288 / NBRC 105244 / SMSP</strain>
    </source>
</reference>
<protein>
    <submittedName>
        <fullName evidence="1">Uncharacterized protein</fullName>
    </submittedName>
</protein>
<dbReference type="RefSeq" id="WP_015286390.1">
    <property type="nucleotide sequence ID" value="NC_019943.1"/>
</dbReference>
<dbReference type="InParanoid" id="L0HJD5"/>